<keyword evidence="1" id="KW-0175">Coiled coil</keyword>
<dbReference type="STRING" id="1513793.SAMN06296036_105275"/>
<dbReference type="Pfam" id="PF00652">
    <property type="entry name" value="Ricin_B_lectin"/>
    <property type="match status" value="1"/>
</dbReference>
<keyword evidence="3" id="KW-0430">Lectin</keyword>
<dbReference type="SUPFAM" id="SSF50370">
    <property type="entry name" value="Ricin B-like lectins"/>
    <property type="match status" value="1"/>
</dbReference>
<evidence type="ECO:0000313" key="3">
    <source>
        <dbReference type="EMBL" id="SMF14142.1"/>
    </source>
</evidence>
<dbReference type="InterPro" id="IPR000772">
    <property type="entry name" value="Ricin_B_lectin"/>
</dbReference>
<feature type="domain" description="Ricin B lectin" evidence="2">
    <location>
        <begin position="132"/>
        <end position="247"/>
    </location>
</feature>
<sequence length="257" mass="28852">MKFLTILVMTAWINGCGGESSRGDIPEPRFDSSSADLGQNGLVMAEATGNLESSEQEVDILRDQLEAAEQLSEQERAALEKKLAEAEAKREEALREIEELQAAQQELEAKQMALEEELKRAGQNAIGVRIFHEQDCIDISGGWTWDNINAIAYPCHSDDNQRFQFEYVNDTDFRLIAKHSGKCLFVEGASNQVEANIHQKTCARDGNQYEIFTFIHRQGDEAKIQSKGSQKCFKVQSNNNLSQNDCNNIFTVFKIAP</sequence>
<dbReference type="AlphaFoldDB" id="A0A1Y6BJA6"/>
<proteinExistence type="predicted"/>
<reference evidence="4" key="1">
    <citation type="submission" date="2017-04" db="EMBL/GenBank/DDBJ databases">
        <authorList>
            <person name="Varghese N."/>
            <person name="Submissions S."/>
        </authorList>
    </citation>
    <scope>NUCLEOTIDE SEQUENCE [LARGE SCALE GENOMIC DNA]</scope>
    <source>
        <strain evidence="4">RKEM611</strain>
    </source>
</reference>
<dbReference type="Gene3D" id="2.80.10.50">
    <property type="match status" value="2"/>
</dbReference>
<feature type="coiled-coil region" evidence="1">
    <location>
        <begin position="44"/>
        <end position="124"/>
    </location>
</feature>
<gene>
    <name evidence="3" type="ORF">SAMN06296036_105275</name>
</gene>
<dbReference type="Proteomes" id="UP000192907">
    <property type="component" value="Unassembled WGS sequence"/>
</dbReference>
<dbReference type="InterPro" id="IPR035992">
    <property type="entry name" value="Ricin_B-like_lectins"/>
</dbReference>
<name>A0A1Y6BJA6_9BACT</name>
<protein>
    <submittedName>
        <fullName evidence="3">Ricin-type beta-trefoil lectin domain-containing protein</fullName>
    </submittedName>
</protein>
<accession>A0A1Y6BJA6</accession>
<dbReference type="RefSeq" id="WP_132317161.1">
    <property type="nucleotide sequence ID" value="NZ_FWZT01000005.1"/>
</dbReference>
<evidence type="ECO:0000256" key="1">
    <source>
        <dbReference type="SAM" id="Coils"/>
    </source>
</evidence>
<dbReference type="EMBL" id="FWZT01000005">
    <property type="protein sequence ID" value="SMF14142.1"/>
    <property type="molecule type" value="Genomic_DNA"/>
</dbReference>
<evidence type="ECO:0000313" key="4">
    <source>
        <dbReference type="Proteomes" id="UP000192907"/>
    </source>
</evidence>
<keyword evidence="4" id="KW-1185">Reference proteome</keyword>
<dbReference type="OrthoDB" id="8673369at2"/>
<evidence type="ECO:0000259" key="2">
    <source>
        <dbReference type="Pfam" id="PF00652"/>
    </source>
</evidence>
<dbReference type="GO" id="GO:0030246">
    <property type="term" value="F:carbohydrate binding"/>
    <property type="evidence" value="ECO:0007669"/>
    <property type="project" value="UniProtKB-KW"/>
</dbReference>
<dbReference type="CDD" id="cd00161">
    <property type="entry name" value="beta-trefoil_Ricin-like"/>
    <property type="match status" value="1"/>
</dbReference>
<organism evidence="3 4">
    <name type="scientific">Pseudobacteriovorax antillogorgiicola</name>
    <dbReference type="NCBI Taxonomy" id="1513793"/>
    <lineage>
        <taxon>Bacteria</taxon>
        <taxon>Pseudomonadati</taxon>
        <taxon>Bdellovibrionota</taxon>
        <taxon>Oligoflexia</taxon>
        <taxon>Oligoflexales</taxon>
        <taxon>Pseudobacteriovoracaceae</taxon>
        <taxon>Pseudobacteriovorax</taxon>
    </lineage>
</organism>
<dbReference type="PROSITE" id="PS50231">
    <property type="entry name" value="RICIN_B_LECTIN"/>
    <property type="match status" value="1"/>
</dbReference>